<gene>
    <name evidence="2" type="ORF">LAUMK13_02531</name>
</gene>
<feature type="region of interest" description="Disordered" evidence="1">
    <location>
        <begin position="1"/>
        <end position="22"/>
    </location>
</feature>
<keyword evidence="3" id="KW-1185">Reference proteome</keyword>
<evidence type="ECO:0000313" key="2">
    <source>
        <dbReference type="EMBL" id="VBA39305.1"/>
    </source>
</evidence>
<dbReference type="AlphaFoldDB" id="A0A498Q4M2"/>
<organism evidence="2 3">
    <name type="scientific">Mycobacterium innocens</name>
    <dbReference type="NCBI Taxonomy" id="2341083"/>
    <lineage>
        <taxon>Bacteria</taxon>
        <taxon>Bacillati</taxon>
        <taxon>Actinomycetota</taxon>
        <taxon>Actinomycetes</taxon>
        <taxon>Mycobacteriales</taxon>
        <taxon>Mycobacteriaceae</taxon>
        <taxon>Mycobacterium</taxon>
    </lineage>
</organism>
<sequence length="60" mass="6539">MERQTPKTAARRSSSKAAVKKAVARATKASAKLENREVPAGYVRPAAIARYIASRQSPKR</sequence>
<reference evidence="2 3" key="1">
    <citation type="submission" date="2018-09" db="EMBL/GenBank/DDBJ databases">
        <authorList>
            <person name="Tagini F."/>
        </authorList>
    </citation>
    <scope>NUCLEOTIDE SEQUENCE [LARGE SCALE GENOMIC DNA]</scope>
    <source>
        <strain evidence="2 3">MK13</strain>
    </source>
</reference>
<protein>
    <submittedName>
        <fullName evidence="2">Uncharacterized protein</fullName>
    </submittedName>
</protein>
<dbReference type="EMBL" id="UPHQ01000114">
    <property type="protein sequence ID" value="VBA39305.1"/>
    <property type="molecule type" value="Genomic_DNA"/>
</dbReference>
<feature type="compositionally biased region" description="Basic residues" evidence="1">
    <location>
        <begin position="9"/>
        <end position="22"/>
    </location>
</feature>
<name>A0A498Q4M2_9MYCO</name>
<proteinExistence type="predicted"/>
<evidence type="ECO:0000313" key="3">
    <source>
        <dbReference type="Proteomes" id="UP000267289"/>
    </source>
</evidence>
<dbReference type="Proteomes" id="UP000267289">
    <property type="component" value="Unassembled WGS sequence"/>
</dbReference>
<evidence type="ECO:0000256" key="1">
    <source>
        <dbReference type="SAM" id="MobiDB-lite"/>
    </source>
</evidence>
<accession>A0A498Q4M2</accession>